<comment type="caution">
    <text evidence="3">The sequence shown here is derived from an EMBL/GenBank/DDBJ whole genome shotgun (WGS) entry which is preliminary data.</text>
</comment>
<dbReference type="PROSITE" id="PS50240">
    <property type="entry name" value="TRYPSIN_DOM"/>
    <property type="match status" value="1"/>
</dbReference>
<dbReference type="GO" id="GO:0006508">
    <property type="term" value="P:proteolysis"/>
    <property type="evidence" value="ECO:0007669"/>
    <property type="project" value="InterPro"/>
</dbReference>
<dbReference type="SMART" id="SM00020">
    <property type="entry name" value="Tryp_SPc"/>
    <property type="match status" value="1"/>
</dbReference>
<protein>
    <recommendedName>
        <fullName evidence="2">Peptidase S1 domain-containing protein</fullName>
    </recommendedName>
</protein>
<sequence>MCGAASVTTRHYADITTSKVVTPVRWPWSVAIHTSSRFRPEQFCGGALITDQHILTAAHCVESDSDIAVLKLAHPVNFTATVRPVCLPEGEDHFPTETEAYATGWTVRKVKEQHRTRRMLQELKMILMNEQHCAKYFDIGLPENVLCGSHIYGSLCEGDSGAPAMQFIDGHWFIQGVLSGGPLKCGDTTLPMVFSRVSSYVQSFIYPYLRAKTFNRKAQVCTIT</sequence>
<dbReference type="InterPro" id="IPR001314">
    <property type="entry name" value="Peptidase_S1A"/>
</dbReference>
<evidence type="ECO:0000259" key="2">
    <source>
        <dbReference type="PROSITE" id="PS50240"/>
    </source>
</evidence>
<reference evidence="3" key="1">
    <citation type="journal article" date="2020" name="Cell">
        <title>Large-Scale Comparative Analyses of Tick Genomes Elucidate Their Genetic Diversity and Vector Capacities.</title>
        <authorList>
            <consortium name="Tick Genome and Microbiome Consortium (TIGMIC)"/>
            <person name="Jia N."/>
            <person name="Wang J."/>
            <person name="Shi W."/>
            <person name="Du L."/>
            <person name="Sun Y."/>
            <person name="Zhan W."/>
            <person name="Jiang J.F."/>
            <person name="Wang Q."/>
            <person name="Zhang B."/>
            <person name="Ji P."/>
            <person name="Bell-Sakyi L."/>
            <person name="Cui X.M."/>
            <person name="Yuan T.T."/>
            <person name="Jiang B.G."/>
            <person name="Yang W.F."/>
            <person name="Lam T.T."/>
            <person name="Chang Q.C."/>
            <person name="Ding S.J."/>
            <person name="Wang X.J."/>
            <person name="Zhu J.G."/>
            <person name="Ruan X.D."/>
            <person name="Zhao L."/>
            <person name="Wei J.T."/>
            <person name="Ye R.Z."/>
            <person name="Que T.C."/>
            <person name="Du C.H."/>
            <person name="Zhou Y.H."/>
            <person name="Cheng J.X."/>
            <person name="Dai P.F."/>
            <person name="Guo W.B."/>
            <person name="Han X.H."/>
            <person name="Huang E.J."/>
            <person name="Li L.F."/>
            <person name="Wei W."/>
            <person name="Gao Y.C."/>
            <person name="Liu J.Z."/>
            <person name="Shao H.Z."/>
            <person name="Wang X."/>
            <person name="Wang C.C."/>
            <person name="Yang T.C."/>
            <person name="Huo Q.B."/>
            <person name="Li W."/>
            <person name="Chen H.Y."/>
            <person name="Chen S.E."/>
            <person name="Zhou L.G."/>
            <person name="Ni X.B."/>
            <person name="Tian J.H."/>
            <person name="Sheng Y."/>
            <person name="Liu T."/>
            <person name="Pan Y.S."/>
            <person name="Xia L.Y."/>
            <person name="Li J."/>
            <person name="Zhao F."/>
            <person name="Cao W.C."/>
        </authorList>
    </citation>
    <scope>NUCLEOTIDE SEQUENCE</scope>
    <source>
        <strain evidence="3">Rsan-2018</strain>
    </source>
</reference>
<dbReference type="EMBL" id="JABSTV010001250">
    <property type="protein sequence ID" value="KAH7955560.1"/>
    <property type="molecule type" value="Genomic_DNA"/>
</dbReference>
<dbReference type="PANTHER" id="PTHR24253">
    <property type="entry name" value="TRANSMEMBRANE PROTEASE SERINE"/>
    <property type="match status" value="1"/>
</dbReference>
<dbReference type="PANTHER" id="PTHR24253:SF146">
    <property type="entry name" value="TRANSMEMBRANE PROTEASE SERINE 12"/>
    <property type="match status" value="1"/>
</dbReference>
<dbReference type="PROSITE" id="PS00134">
    <property type="entry name" value="TRYPSIN_HIS"/>
    <property type="match status" value="1"/>
</dbReference>
<dbReference type="CDD" id="cd00190">
    <property type="entry name" value="Tryp_SPc"/>
    <property type="match status" value="1"/>
</dbReference>
<dbReference type="InterPro" id="IPR001254">
    <property type="entry name" value="Trypsin_dom"/>
</dbReference>
<dbReference type="AlphaFoldDB" id="A0A9D4PTP2"/>
<proteinExistence type="predicted"/>
<dbReference type="SUPFAM" id="SSF50494">
    <property type="entry name" value="Trypsin-like serine proteases"/>
    <property type="match status" value="1"/>
</dbReference>
<feature type="domain" description="Peptidase S1" evidence="2">
    <location>
        <begin position="15"/>
        <end position="210"/>
    </location>
</feature>
<dbReference type="Gene3D" id="2.40.10.10">
    <property type="entry name" value="Trypsin-like serine proteases"/>
    <property type="match status" value="2"/>
</dbReference>
<keyword evidence="1" id="KW-1015">Disulfide bond</keyword>
<accession>A0A9D4PTP2</accession>
<evidence type="ECO:0000313" key="3">
    <source>
        <dbReference type="EMBL" id="KAH7955560.1"/>
    </source>
</evidence>
<dbReference type="InterPro" id="IPR043504">
    <property type="entry name" value="Peptidase_S1_PA_chymotrypsin"/>
</dbReference>
<dbReference type="VEuPathDB" id="VectorBase:RSAN_055281"/>
<organism evidence="3 4">
    <name type="scientific">Rhipicephalus sanguineus</name>
    <name type="common">Brown dog tick</name>
    <name type="synonym">Ixodes sanguineus</name>
    <dbReference type="NCBI Taxonomy" id="34632"/>
    <lineage>
        <taxon>Eukaryota</taxon>
        <taxon>Metazoa</taxon>
        <taxon>Ecdysozoa</taxon>
        <taxon>Arthropoda</taxon>
        <taxon>Chelicerata</taxon>
        <taxon>Arachnida</taxon>
        <taxon>Acari</taxon>
        <taxon>Parasitiformes</taxon>
        <taxon>Ixodida</taxon>
        <taxon>Ixodoidea</taxon>
        <taxon>Ixodidae</taxon>
        <taxon>Rhipicephalinae</taxon>
        <taxon>Rhipicephalus</taxon>
        <taxon>Rhipicephalus</taxon>
    </lineage>
</organism>
<name>A0A9D4PTP2_RHISA</name>
<evidence type="ECO:0000256" key="1">
    <source>
        <dbReference type="ARBA" id="ARBA00023157"/>
    </source>
</evidence>
<dbReference type="Proteomes" id="UP000821837">
    <property type="component" value="Unassembled WGS sequence"/>
</dbReference>
<dbReference type="InterPro" id="IPR009003">
    <property type="entry name" value="Peptidase_S1_PA"/>
</dbReference>
<dbReference type="InterPro" id="IPR018114">
    <property type="entry name" value="TRYPSIN_HIS"/>
</dbReference>
<gene>
    <name evidence="3" type="ORF">HPB52_001366</name>
</gene>
<reference evidence="3" key="2">
    <citation type="submission" date="2021-09" db="EMBL/GenBank/DDBJ databases">
        <authorList>
            <person name="Jia N."/>
            <person name="Wang J."/>
            <person name="Shi W."/>
            <person name="Du L."/>
            <person name="Sun Y."/>
            <person name="Zhan W."/>
            <person name="Jiang J."/>
            <person name="Wang Q."/>
            <person name="Zhang B."/>
            <person name="Ji P."/>
            <person name="Sakyi L.B."/>
            <person name="Cui X."/>
            <person name="Yuan T."/>
            <person name="Jiang B."/>
            <person name="Yang W."/>
            <person name="Lam T.T.-Y."/>
            <person name="Chang Q."/>
            <person name="Ding S."/>
            <person name="Wang X."/>
            <person name="Zhu J."/>
            <person name="Ruan X."/>
            <person name="Zhao L."/>
            <person name="Wei J."/>
            <person name="Que T."/>
            <person name="Du C."/>
            <person name="Cheng J."/>
            <person name="Dai P."/>
            <person name="Han X."/>
            <person name="Huang E."/>
            <person name="Gao Y."/>
            <person name="Liu J."/>
            <person name="Shao H."/>
            <person name="Ye R."/>
            <person name="Li L."/>
            <person name="Wei W."/>
            <person name="Wang X."/>
            <person name="Wang C."/>
            <person name="Huo Q."/>
            <person name="Li W."/>
            <person name="Guo W."/>
            <person name="Chen H."/>
            <person name="Chen S."/>
            <person name="Zhou L."/>
            <person name="Zhou L."/>
            <person name="Ni X."/>
            <person name="Tian J."/>
            <person name="Zhou Y."/>
            <person name="Sheng Y."/>
            <person name="Liu T."/>
            <person name="Pan Y."/>
            <person name="Xia L."/>
            <person name="Li J."/>
            <person name="Zhao F."/>
            <person name="Cao W."/>
        </authorList>
    </citation>
    <scope>NUCLEOTIDE SEQUENCE</scope>
    <source>
        <strain evidence="3">Rsan-2018</strain>
        <tissue evidence="3">Larvae</tissue>
    </source>
</reference>
<dbReference type="Pfam" id="PF00089">
    <property type="entry name" value="Trypsin"/>
    <property type="match status" value="2"/>
</dbReference>
<evidence type="ECO:0000313" key="4">
    <source>
        <dbReference type="Proteomes" id="UP000821837"/>
    </source>
</evidence>
<dbReference type="GO" id="GO:0004252">
    <property type="term" value="F:serine-type endopeptidase activity"/>
    <property type="evidence" value="ECO:0007669"/>
    <property type="project" value="InterPro"/>
</dbReference>
<dbReference type="PRINTS" id="PR00722">
    <property type="entry name" value="CHYMOTRYPSIN"/>
</dbReference>
<keyword evidence="4" id="KW-1185">Reference proteome</keyword>